<dbReference type="EMBL" id="OUUZ01000001">
    <property type="protein sequence ID" value="SPQ18501.1"/>
    <property type="molecule type" value="Genomic_DNA"/>
</dbReference>
<evidence type="ECO:0000313" key="3">
    <source>
        <dbReference type="Proteomes" id="UP000289323"/>
    </source>
</evidence>
<evidence type="ECO:0000313" key="2">
    <source>
        <dbReference type="EMBL" id="SPQ18501.1"/>
    </source>
</evidence>
<feature type="compositionally biased region" description="Low complexity" evidence="1">
    <location>
        <begin position="122"/>
        <end position="160"/>
    </location>
</feature>
<protein>
    <submittedName>
        <fullName evidence="2">39bef04e-5ef3-4762-8a2b-e0b0b51c15e7</fullName>
    </submittedName>
</protein>
<feature type="compositionally biased region" description="Low complexity" evidence="1">
    <location>
        <begin position="70"/>
        <end position="84"/>
    </location>
</feature>
<dbReference type="AlphaFoldDB" id="A0A3S4ETE0"/>
<organism evidence="2 3">
    <name type="scientific">Thermothielavioides terrestris</name>
    <dbReference type="NCBI Taxonomy" id="2587410"/>
    <lineage>
        <taxon>Eukaryota</taxon>
        <taxon>Fungi</taxon>
        <taxon>Dikarya</taxon>
        <taxon>Ascomycota</taxon>
        <taxon>Pezizomycotina</taxon>
        <taxon>Sordariomycetes</taxon>
        <taxon>Sordariomycetidae</taxon>
        <taxon>Sordariales</taxon>
        <taxon>Chaetomiaceae</taxon>
        <taxon>Thermothielavioides</taxon>
    </lineage>
</organism>
<name>A0A3S4ETE0_9PEZI</name>
<feature type="region of interest" description="Disordered" evidence="1">
    <location>
        <begin position="36"/>
        <end position="168"/>
    </location>
</feature>
<accession>A0A3S4ETE0</accession>
<evidence type="ECO:0000256" key="1">
    <source>
        <dbReference type="SAM" id="MobiDB-lite"/>
    </source>
</evidence>
<proteinExistence type="predicted"/>
<dbReference type="Proteomes" id="UP000289323">
    <property type="component" value="Unassembled WGS sequence"/>
</dbReference>
<sequence length="168" mass="18238">MPTKKQGEMQARKREQFRVFRQIAYKLPRHLEHVRYRPLWPSPLRHELDPSEVMDPDGEPEVSGAVDQPSDSSSSSTSSSSSSSFCLDMDEPGVPNELILGWSSSSCSDSSSSISDYDEQSAEQTETAEQAGQAEQSGSDGLAEPVEQAPPEEQTLIAGSDDADDGSD</sequence>
<gene>
    <name evidence="2" type="ORF">TT172_LOCUS920</name>
</gene>
<feature type="compositionally biased region" description="Acidic residues" evidence="1">
    <location>
        <begin position="50"/>
        <end position="60"/>
    </location>
</feature>
<feature type="compositionally biased region" description="Low complexity" evidence="1">
    <location>
        <begin position="103"/>
        <end position="115"/>
    </location>
</feature>
<reference evidence="2 3" key="1">
    <citation type="submission" date="2018-04" db="EMBL/GenBank/DDBJ databases">
        <authorList>
            <person name="Huttner S."/>
            <person name="Dainat J."/>
        </authorList>
    </citation>
    <scope>NUCLEOTIDE SEQUENCE [LARGE SCALE GENOMIC DNA]</scope>
</reference>